<evidence type="ECO:0000256" key="1">
    <source>
        <dbReference type="ARBA" id="ARBA00011738"/>
    </source>
</evidence>
<feature type="domain" description="Stress-response A/B barrel" evidence="2">
    <location>
        <begin position="2"/>
        <end position="97"/>
    </location>
</feature>
<organism evidence="3 4">
    <name type="scientific">Paenibacillus rhizoplanae</name>
    <dbReference type="NCBI Taxonomy" id="1917181"/>
    <lineage>
        <taxon>Bacteria</taxon>
        <taxon>Bacillati</taxon>
        <taxon>Bacillota</taxon>
        <taxon>Bacilli</taxon>
        <taxon>Bacillales</taxon>
        <taxon>Paenibacillaceae</taxon>
        <taxon>Paenibacillus</taxon>
    </lineage>
</organism>
<name>A0ABW5F7E9_9BACL</name>
<reference evidence="4" key="1">
    <citation type="journal article" date="2019" name="Int. J. Syst. Evol. Microbiol.">
        <title>The Global Catalogue of Microorganisms (GCM) 10K type strain sequencing project: providing services to taxonomists for standard genome sequencing and annotation.</title>
        <authorList>
            <consortium name="The Broad Institute Genomics Platform"/>
            <consortium name="The Broad Institute Genome Sequencing Center for Infectious Disease"/>
            <person name="Wu L."/>
            <person name="Ma J."/>
        </authorList>
    </citation>
    <scope>NUCLEOTIDE SEQUENCE [LARGE SCALE GENOMIC DNA]</scope>
    <source>
        <strain evidence="4">CCM 8725</strain>
    </source>
</reference>
<dbReference type="InterPro" id="IPR044662">
    <property type="entry name" value="HS1/DABB1-like"/>
</dbReference>
<dbReference type="PANTHER" id="PTHR33178:SF10">
    <property type="entry name" value="STRESS-RESPONSE A_B BARREL DOMAIN-CONTAINING PROTEIN"/>
    <property type="match status" value="1"/>
</dbReference>
<dbReference type="RefSeq" id="WP_209992279.1">
    <property type="nucleotide sequence ID" value="NZ_JBHSVQ010000001.1"/>
</dbReference>
<evidence type="ECO:0000313" key="4">
    <source>
        <dbReference type="Proteomes" id="UP001597448"/>
    </source>
</evidence>
<dbReference type="InterPro" id="IPR011008">
    <property type="entry name" value="Dimeric_a/b-barrel"/>
</dbReference>
<dbReference type="Gene3D" id="3.30.70.100">
    <property type="match status" value="1"/>
</dbReference>
<protein>
    <submittedName>
        <fullName evidence="3">Dabb family protein</fullName>
    </submittedName>
</protein>
<dbReference type="InterPro" id="IPR013097">
    <property type="entry name" value="Dabb"/>
</dbReference>
<dbReference type="PROSITE" id="PS51502">
    <property type="entry name" value="S_R_A_B_BARREL"/>
    <property type="match status" value="1"/>
</dbReference>
<keyword evidence="4" id="KW-1185">Reference proteome</keyword>
<comment type="caution">
    <text evidence="3">The sequence shown here is derived from an EMBL/GenBank/DDBJ whole genome shotgun (WGS) entry which is preliminary data.</text>
</comment>
<dbReference type="SUPFAM" id="SSF54909">
    <property type="entry name" value="Dimeric alpha+beta barrel"/>
    <property type="match status" value="1"/>
</dbReference>
<dbReference type="EMBL" id="JBHUKY010000022">
    <property type="protein sequence ID" value="MFD2410790.1"/>
    <property type="molecule type" value="Genomic_DNA"/>
</dbReference>
<evidence type="ECO:0000313" key="3">
    <source>
        <dbReference type="EMBL" id="MFD2410790.1"/>
    </source>
</evidence>
<accession>A0ABW5F7E9</accession>
<sequence>MYEHLVVFRFNEQFEPSQEQALLQALLALKKQIPGIIDLTAGINVTEEQENVHGYTLGLRVTFQNKEALREYGPHPAHQKFVSMLEGILENVVVVDYPI</sequence>
<dbReference type="PANTHER" id="PTHR33178">
    <property type="match status" value="1"/>
</dbReference>
<gene>
    <name evidence="3" type="ORF">ACFSX3_12960</name>
</gene>
<dbReference type="Pfam" id="PF07876">
    <property type="entry name" value="Dabb"/>
    <property type="match status" value="1"/>
</dbReference>
<proteinExistence type="predicted"/>
<comment type="subunit">
    <text evidence="1">Homodimer.</text>
</comment>
<dbReference type="Proteomes" id="UP001597448">
    <property type="component" value="Unassembled WGS sequence"/>
</dbReference>
<evidence type="ECO:0000259" key="2">
    <source>
        <dbReference type="PROSITE" id="PS51502"/>
    </source>
</evidence>
<dbReference type="SMART" id="SM00886">
    <property type="entry name" value="Dabb"/>
    <property type="match status" value="1"/>
</dbReference>